<evidence type="ECO:0000313" key="4">
    <source>
        <dbReference type="Proteomes" id="UP000315711"/>
    </source>
</evidence>
<keyword evidence="4" id="KW-1185">Reference proteome</keyword>
<protein>
    <submittedName>
        <fullName evidence="3">Uncharacterized protein DUF1835</fullName>
    </submittedName>
</protein>
<name>A0A562QE85_9BACI</name>
<organism evidence="3 4">
    <name type="scientific">Halalkalibacter nanhaiisediminis</name>
    <dbReference type="NCBI Taxonomy" id="688079"/>
    <lineage>
        <taxon>Bacteria</taxon>
        <taxon>Bacillati</taxon>
        <taxon>Bacillota</taxon>
        <taxon>Bacilli</taxon>
        <taxon>Bacillales</taxon>
        <taxon>Bacillaceae</taxon>
        <taxon>Halalkalibacter</taxon>
    </lineage>
</organism>
<dbReference type="Pfam" id="PF12395">
    <property type="entry name" value="DUF3658"/>
    <property type="match status" value="1"/>
</dbReference>
<sequence length="249" mass="29091">MLHIVFSHTAEQMLKQAFKEKLTPFVGEIVTYEPQLQLGDLINDEERLRKWAEVYQIRTNDTEIKSVGSSFKQTEATLHQAIQGHDRIVFWIGETAADELAFLRLLDSLGQWSQALMLNRIRGPLLVGELIPENVDQSFLPVPLSKDSYDQYCEKWKEVSKQGDKLRIREDDFVYQFVDYSHYDVQMMLHIPETEPVKMAVVIGEMYGAEPHLPYFFFVWRIYQLAKKGMIEIVGEEKGIRQTYVQQIK</sequence>
<evidence type="ECO:0000259" key="1">
    <source>
        <dbReference type="Pfam" id="PF08874"/>
    </source>
</evidence>
<gene>
    <name evidence="3" type="ORF">IQ10_03042</name>
</gene>
<dbReference type="RefSeq" id="WP_144451280.1">
    <property type="nucleotide sequence ID" value="NZ_VLKZ01000009.1"/>
</dbReference>
<proteinExistence type="predicted"/>
<comment type="caution">
    <text evidence="3">The sequence shown here is derived from an EMBL/GenBank/DDBJ whole genome shotgun (WGS) entry which is preliminary data.</text>
</comment>
<dbReference type="OrthoDB" id="2873102at2"/>
<reference evidence="3 4" key="1">
    <citation type="journal article" date="2015" name="Stand. Genomic Sci.">
        <title>Genomic Encyclopedia of Bacterial and Archaeal Type Strains, Phase III: the genomes of soil and plant-associated and newly described type strains.</title>
        <authorList>
            <person name="Whitman W.B."/>
            <person name="Woyke T."/>
            <person name="Klenk H.P."/>
            <person name="Zhou Y."/>
            <person name="Lilburn T.G."/>
            <person name="Beck B.J."/>
            <person name="De Vos P."/>
            <person name="Vandamme P."/>
            <person name="Eisen J.A."/>
            <person name="Garrity G."/>
            <person name="Hugenholtz P."/>
            <person name="Kyrpides N.C."/>
        </authorList>
    </citation>
    <scope>NUCLEOTIDE SEQUENCE [LARGE SCALE GENOMIC DNA]</scope>
    <source>
        <strain evidence="3 4">CGMCC 1.10116</strain>
    </source>
</reference>
<evidence type="ECO:0000259" key="2">
    <source>
        <dbReference type="Pfam" id="PF12395"/>
    </source>
</evidence>
<feature type="domain" description="DUF1835" evidence="1">
    <location>
        <begin position="2"/>
        <end position="117"/>
    </location>
</feature>
<feature type="domain" description="DUF3658" evidence="2">
    <location>
        <begin position="143"/>
        <end position="242"/>
    </location>
</feature>
<dbReference type="AlphaFoldDB" id="A0A562QE85"/>
<dbReference type="InterPro" id="IPR014973">
    <property type="entry name" value="DUF1835"/>
</dbReference>
<evidence type="ECO:0000313" key="3">
    <source>
        <dbReference type="EMBL" id="TWI54490.1"/>
    </source>
</evidence>
<dbReference type="Pfam" id="PF08874">
    <property type="entry name" value="DUF1835"/>
    <property type="match status" value="1"/>
</dbReference>
<dbReference type="EMBL" id="VLKZ01000009">
    <property type="protein sequence ID" value="TWI54490.1"/>
    <property type="molecule type" value="Genomic_DNA"/>
</dbReference>
<accession>A0A562QE85</accession>
<dbReference type="Proteomes" id="UP000315711">
    <property type="component" value="Unassembled WGS sequence"/>
</dbReference>
<dbReference type="InterPro" id="IPR022123">
    <property type="entry name" value="DUF3658"/>
</dbReference>